<dbReference type="AlphaFoldDB" id="A0A507ZWI4"/>
<gene>
    <name evidence="1" type="ORF">FKR84_01200</name>
</gene>
<dbReference type="Proteomes" id="UP000317169">
    <property type="component" value="Unassembled WGS sequence"/>
</dbReference>
<reference evidence="1 2" key="1">
    <citation type="submission" date="2019-06" db="EMBL/GenBank/DDBJ databases">
        <title>Flavibacter putida gen. nov., sp. nov., a novel marine bacterium of the family Flavobacteriaceae isolated from coastal seawater.</title>
        <authorList>
            <person name="Feng X."/>
        </authorList>
    </citation>
    <scope>NUCLEOTIDE SEQUENCE [LARGE SCALE GENOMIC DNA]</scope>
    <source>
        <strain evidence="1 2">PLHSN227</strain>
    </source>
</reference>
<accession>A0A507ZWI4</accession>
<name>A0A507ZWI4_9FLAO</name>
<keyword evidence="2" id="KW-1185">Reference proteome</keyword>
<sequence length="116" mass="13006">MKSFLHTGKLIGLVLVFLLNAPWSAVQAYNYTGLKKHAKQESLNKAGIFAAGLLSEEYFAGAEDENLPDFKTGSGKFSFTEVTHASTTLPQLNLARKTFDFRYNLKINLFPFHTFL</sequence>
<protein>
    <submittedName>
        <fullName evidence="1">Uncharacterized protein</fullName>
    </submittedName>
</protein>
<dbReference type="EMBL" id="VIAR01000001">
    <property type="protein sequence ID" value="TQD40624.1"/>
    <property type="molecule type" value="Genomic_DNA"/>
</dbReference>
<evidence type="ECO:0000313" key="2">
    <source>
        <dbReference type="Proteomes" id="UP000317169"/>
    </source>
</evidence>
<proteinExistence type="predicted"/>
<comment type="caution">
    <text evidence="1">The sequence shown here is derived from an EMBL/GenBank/DDBJ whole genome shotgun (WGS) entry which is preliminary data.</text>
</comment>
<dbReference type="RefSeq" id="WP_141420355.1">
    <property type="nucleotide sequence ID" value="NZ_VIAR01000001.1"/>
</dbReference>
<organism evidence="1 2">
    <name type="scientific">Haloflavibacter putidus</name>
    <dbReference type="NCBI Taxonomy" id="2576776"/>
    <lineage>
        <taxon>Bacteria</taxon>
        <taxon>Pseudomonadati</taxon>
        <taxon>Bacteroidota</taxon>
        <taxon>Flavobacteriia</taxon>
        <taxon>Flavobacteriales</taxon>
        <taxon>Flavobacteriaceae</taxon>
        <taxon>Haloflavibacter</taxon>
    </lineage>
</organism>
<evidence type="ECO:0000313" key="1">
    <source>
        <dbReference type="EMBL" id="TQD40624.1"/>
    </source>
</evidence>